<evidence type="ECO:0000256" key="1">
    <source>
        <dbReference type="SAM" id="MobiDB-lite"/>
    </source>
</evidence>
<dbReference type="RefSeq" id="XP_001881728.1">
    <property type="nucleotide sequence ID" value="XM_001881693.1"/>
</dbReference>
<dbReference type="AlphaFoldDB" id="B0DCR1"/>
<evidence type="ECO:0000313" key="3">
    <source>
        <dbReference type="Proteomes" id="UP000001194"/>
    </source>
</evidence>
<dbReference type="KEGG" id="lbc:LACBIDRAFT_327757"/>
<name>B0DCR1_LACBS</name>
<feature type="region of interest" description="Disordered" evidence="1">
    <location>
        <begin position="35"/>
        <end position="67"/>
    </location>
</feature>
<keyword evidence="3" id="KW-1185">Reference proteome</keyword>
<protein>
    <submittedName>
        <fullName evidence="2">Predicted protein</fullName>
    </submittedName>
</protein>
<dbReference type="EMBL" id="DS547104">
    <property type="protein sequence ID" value="EDR07336.1"/>
    <property type="molecule type" value="Genomic_DNA"/>
</dbReference>
<dbReference type="Proteomes" id="UP000001194">
    <property type="component" value="Unassembled WGS sequence"/>
</dbReference>
<proteinExistence type="predicted"/>
<accession>B0DCR1</accession>
<sequence>MDLASVKLCVKRTIESGMVVGGQLKWSVESHRAPSALRKTPLSGQLPSNKELASEGSEARRGARPKVASSRLLKDVVLRHHSQGGSGTWIPNQGYTTLDASDSCDAAGRGGSLTSTL</sequence>
<dbReference type="InParanoid" id="B0DCR1"/>
<gene>
    <name evidence="2" type="ORF">LACBIDRAFT_327757</name>
</gene>
<dbReference type="HOGENOM" id="CLU_2085236_0_0_1"/>
<dbReference type="GeneID" id="6077408"/>
<reference evidence="2 3" key="1">
    <citation type="journal article" date="2008" name="Nature">
        <title>The genome of Laccaria bicolor provides insights into mycorrhizal symbiosis.</title>
        <authorList>
            <person name="Martin F."/>
            <person name="Aerts A."/>
            <person name="Ahren D."/>
            <person name="Brun A."/>
            <person name="Danchin E.G.J."/>
            <person name="Duchaussoy F."/>
            <person name="Gibon J."/>
            <person name="Kohler A."/>
            <person name="Lindquist E."/>
            <person name="Pereda V."/>
            <person name="Salamov A."/>
            <person name="Shapiro H.J."/>
            <person name="Wuyts J."/>
            <person name="Blaudez D."/>
            <person name="Buee M."/>
            <person name="Brokstein P."/>
            <person name="Canbaeck B."/>
            <person name="Cohen D."/>
            <person name="Courty P.E."/>
            <person name="Coutinho P.M."/>
            <person name="Delaruelle C."/>
            <person name="Detter J.C."/>
            <person name="Deveau A."/>
            <person name="DiFazio S."/>
            <person name="Duplessis S."/>
            <person name="Fraissinet-Tachet L."/>
            <person name="Lucic E."/>
            <person name="Frey-Klett P."/>
            <person name="Fourrey C."/>
            <person name="Feussner I."/>
            <person name="Gay G."/>
            <person name="Grimwood J."/>
            <person name="Hoegger P.J."/>
            <person name="Jain P."/>
            <person name="Kilaru S."/>
            <person name="Labbe J."/>
            <person name="Lin Y.C."/>
            <person name="Legue V."/>
            <person name="Le Tacon F."/>
            <person name="Marmeisse R."/>
            <person name="Melayah D."/>
            <person name="Montanini B."/>
            <person name="Muratet M."/>
            <person name="Nehls U."/>
            <person name="Niculita-Hirzel H."/>
            <person name="Oudot-Le Secq M.P."/>
            <person name="Peter M."/>
            <person name="Quesneville H."/>
            <person name="Rajashekar B."/>
            <person name="Reich M."/>
            <person name="Rouhier N."/>
            <person name="Schmutz J."/>
            <person name="Yin T."/>
            <person name="Chalot M."/>
            <person name="Henrissat B."/>
            <person name="Kuees U."/>
            <person name="Lucas S."/>
            <person name="Van de Peer Y."/>
            <person name="Podila G.K."/>
            <person name="Polle A."/>
            <person name="Pukkila P.J."/>
            <person name="Richardson P.M."/>
            <person name="Rouze P."/>
            <person name="Sanders I.R."/>
            <person name="Stajich J.E."/>
            <person name="Tunlid A."/>
            <person name="Tuskan G."/>
            <person name="Grigoriev I.V."/>
        </authorList>
    </citation>
    <scope>NUCLEOTIDE SEQUENCE [LARGE SCALE GENOMIC DNA]</scope>
    <source>
        <strain evidence="3">S238N-H82 / ATCC MYA-4686</strain>
    </source>
</reference>
<organism evidence="3">
    <name type="scientific">Laccaria bicolor (strain S238N-H82 / ATCC MYA-4686)</name>
    <name type="common">Bicoloured deceiver</name>
    <name type="synonym">Laccaria laccata var. bicolor</name>
    <dbReference type="NCBI Taxonomy" id="486041"/>
    <lineage>
        <taxon>Eukaryota</taxon>
        <taxon>Fungi</taxon>
        <taxon>Dikarya</taxon>
        <taxon>Basidiomycota</taxon>
        <taxon>Agaricomycotina</taxon>
        <taxon>Agaricomycetes</taxon>
        <taxon>Agaricomycetidae</taxon>
        <taxon>Agaricales</taxon>
        <taxon>Agaricineae</taxon>
        <taxon>Hydnangiaceae</taxon>
        <taxon>Laccaria</taxon>
    </lineage>
</organism>
<evidence type="ECO:0000313" key="2">
    <source>
        <dbReference type="EMBL" id="EDR07336.1"/>
    </source>
</evidence>